<evidence type="ECO:0000313" key="3">
    <source>
        <dbReference type="EMBL" id="SVA72803.1"/>
    </source>
</evidence>
<organism evidence="3">
    <name type="scientific">marine metagenome</name>
    <dbReference type="NCBI Taxonomy" id="408172"/>
    <lineage>
        <taxon>unclassified sequences</taxon>
        <taxon>metagenomes</taxon>
        <taxon>ecological metagenomes</taxon>
    </lineage>
</organism>
<dbReference type="PANTHER" id="PTHR11808">
    <property type="entry name" value="TRANS-SULFURATION ENZYME FAMILY MEMBER"/>
    <property type="match status" value="1"/>
</dbReference>
<dbReference type="InterPro" id="IPR015422">
    <property type="entry name" value="PyrdxlP-dep_Trfase_small"/>
</dbReference>
<dbReference type="EMBL" id="UINC01017534">
    <property type="protein sequence ID" value="SVA72803.1"/>
    <property type="molecule type" value="Genomic_DNA"/>
</dbReference>
<protein>
    <recommendedName>
        <fullName evidence="4">Cystathionine gamma-synthase</fullName>
    </recommendedName>
</protein>
<dbReference type="GO" id="GO:0005737">
    <property type="term" value="C:cytoplasm"/>
    <property type="evidence" value="ECO:0007669"/>
    <property type="project" value="TreeGrafter"/>
</dbReference>
<reference evidence="3" key="1">
    <citation type="submission" date="2018-05" db="EMBL/GenBank/DDBJ databases">
        <authorList>
            <person name="Lanie J.A."/>
            <person name="Ng W.-L."/>
            <person name="Kazmierczak K.M."/>
            <person name="Andrzejewski T.M."/>
            <person name="Davidsen T.M."/>
            <person name="Wayne K.J."/>
            <person name="Tettelin H."/>
            <person name="Glass J.I."/>
            <person name="Rusch D."/>
            <person name="Podicherti R."/>
            <person name="Tsui H.-C.T."/>
            <person name="Winkler M.E."/>
        </authorList>
    </citation>
    <scope>NUCLEOTIDE SEQUENCE</scope>
</reference>
<dbReference type="AlphaFoldDB" id="A0A381Y8I7"/>
<dbReference type="GO" id="GO:0030170">
    <property type="term" value="F:pyridoxal phosphate binding"/>
    <property type="evidence" value="ECO:0007669"/>
    <property type="project" value="InterPro"/>
</dbReference>
<evidence type="ECO:0000256" key="2">
    <source>
        <dbReference type="ARBA" id="ARBA00022898"/>
    </source>
</evidence>
<dbReference type="PANTHER" id="PTHR11808:SF80">
    <property type="entry name" value="CYSTATHIONINE GAMMA-LYASE"/>
    <property type="match status" value="1"/>
</dbReference>
<dbReference type="PIRSF" id="PIRSF001434">
    <property type="entry name" value="CGS"/>
    <property type="match status" value="1"/>
</dbReference>
<comment type="cofactor">
    <cofactor evidence="1">
        <name>pyridoxal 5'-phosphate</name>
        <dbReference type="ChEBI" id="CHEBI:597326"/>
    </cofactor>
</comment>
<dbReference type="PROSITE" id="PS00868">
    <property type="entry name" value="CYS_MET_METAB_PP"/>
    <property type="match status" value="1"/>
</dbReference>
<gene>
    <name evidence="3" type="ORF">METZ01_LOCUS125657</name>
</gene>
<dbReference type="GO" id="GO:0019346">
    <property type="term" value="P:transsulfuration"/>
    <property type="evidence" value="ECO:0007669"/>
    <property type="project" value="InterPro"/>
</dbReference>
<name>A0A381Y8I7_9ZZZZ</name>
<sequence>MVGLGVSCETSFVGELSPMGFTTKQIHAGVSPDPVTGSILTPVYQATTFVQESVDEYLSKGYSYSRSANPTVRALEKKLSSLEGGFDCTCYSTGMAAIQAVIQASLSGGEHAVVSDVAYGGTYRLCTKIYQRFGVEFTFSDTSDPDAVSAAIKDNTRLILTETPANPNLKCTDIAAISEISRSRGITHAVDNTFLTPFYQRPLELGADIVIHSTTKYFDGHNATVGGAVITKSQDLDEPIRFIQNASGVIMSPWVAWLTLQGCKTLSIRLERQSANAQVIAEFLESHPKVSTVNYPGLASFSQFELASRQAEGFGAMLGFEVHGGVEAGKKLIGALRLCALAENLGSVETLITHPVTMTHADVDKAERDRVGITDSFLRLSVGLEDVEDLIADLSQALDCI</sequence>
<dbReference type="InterPro" id="IPR015421">
    <property type="entry name" value="PyrdxlP-dep_Trfase_major"/>
</dbReference>
<proteinExistence type="predicted"/>
<accession>A0A381Y8I7</accession>
<dbReference type="InterPro" id="IPR000277">
    <property type="entry name" value="Cys/Met-Metab_PyrdxlP-dep_enz"/>
</dbReference>
<dbReference type="FunFam" id="3.90.1150.10:FF:000033">
    <property type="entry name" value="Cystathionine gamma-synthase"/>
    <property type="match status" value="1"/>
</dbReference>
<dbReference type="GO" id="GO:0016846">
    <property type="term" value="F:carbon-sulfur lyase activity"/>
    <property type="evidence" value="ECO:0007669"/>
    <property type="project" value="TreeGrafter"/>
</dbReference>
<evidence type="ECO:0008006" key="4">
    <source>
        <dbReference type="Google" id="ProtNLM"/>
    </source>
</evidence>
<dbReference type="Gene3D" id="3.40.640.10">
    <property type="entry name" value="Type I PLP-dependent aspartate aminotransferase-like (Major domain)"/>
    <property type="match status" value="1"/>
</dbReference>
<dbReference type="CDD" id="cd00614">
    <property type="entry name" value="CGS_like"/>
    <property type="match status" value="1"/>
</dbReference>
<evidence type="ECO:0000256" key="1">
    <source>
        <dbReference type="ARBA" id="ARBA00001933"/>
    </source>
</evidence>
<dbReference type="GO" id="GO:0009086">
    <property type="term" value="P:methionine biosynthetic process"/>
    <property type="evidence" value="ECO:0007669"/>
    <property type="project" value="UniProtKB-ARBA"/>
</dbReference>
<keyword evidence="2" id="KW-0663">Pyridoxal phosphate</keyword>
<dbReference type="InterPro" id="IPR015424">
    <property type="entry name" value="PyrdxlP-dep_Trfase"/>
</dbReference>
<dbReference type="InterPro" id="IPR054542">
    <property type="entry name" value="Cys_met_metab_PP"/>
</dbReference>
<dbReference type="Pfam" id="PF01053">
    <property type="entry name" value="Cys_Met_Meta_PP"/>
    <property type="match status" value="1"/>
</dbReference>
<dbReference type="FunFam" id="3.40.640.10:FF:000046">
    <property type="entry name" value="Cystathionine gamma-lyase"/>
    <property type="match status" value="1"/>
</dbReference>
<dbReference type="SUPFAM" id="SSF53383">
    <property type="entry name" value="PLP-dependent transferases"/>
    <property type="match status" value="1"/>
</dbReference>
<dbReference type="Gene3D" id="3.90.1150.10">
    <property type="entry name" value="Aspartate Aminotransferase, domain 1"/>
    <property type="match status" value="1"/>
</dbReference>